<evidence type="ECO:0000313" key="1">
    <source>
        <dbReference type="EMBL" id="GCE20362.1"/>
    </source>
</evidence>
<dbReference type="EMBL" id="BIFS01000001">
    <property type="protein sequence ID" value="GCE20362.1"/>
    <property type="molecule type" value="Genomic_DNA"/>
</dbReference>
<proteinExistence type="predicted"/>
<organism evidence="1 2">
    <name type="scientific">Dictyobacter kobayashii</name>
    <dbReference type="NCBI Taxonomy" id="2014872"/>
    <lineage>
        <taxon>Bacteria</taxon>
        <taxon>Bacillati</taxon>
        <taxon>Chloroflexota</taxon>
        <taxon>Ktedonobacteria</taxon>
        <taxon>Ktedonobacterales</taxon>
        <taxon>Dictyobacteraceae</taxon>
        <taxon>Dictyobacter</taxon>
    </lineage>
</organism>
<accession>A0A402AMP8</accession>
<dbReference type="RefSeq" id="WP_126552055.1">
    <property type="nucleotide sequence ID" value="NZ_BIFS01000001.1"/>
</dbReference>
<dbReference type="OrthoDB" id="9901616at2"/>
<dbReference type="Proteomes" id="UP000287188">
    <property type="component" value="Unassembled WGS sequence"/>
</dbReference>
<name>A0A402AMP8_9CHLR</name>
<sequence>MSYSNERARNLVRAPMPVAPRTPLKTVRDINKAIDRNVNGGNYGVYCSLNGEKNCSYVHLVHRVFHARTVRGVLQVKCQSGWLVPSHVWVEG</sequence>
<comment type="caution">
    <text evidence="1">The sequence shown here is derived from an EMBL/GenBank/DDBJ whole genome shotgun (WGS) entry which is preliminary data.</text>
</comment>
<evidence type="ECO:0000313" key="2">
    <source>
        <dbReference type="Proteomes" id="UP000287188"/>
    </source>
</evidence>
<keyword evidence="2" id="KW-1185">Reference proteome</keyword>
<gene>
    <name evidence="1" type="ORF">KDK_41620</name>
</gene>
<dbReference type="AlphaFoldDB" id="A0A402AMP8"/>
<reference evidence="2" key="1">
    <citation type="submission" date="2018-12" db="EMBL/GenBank/DDBJ databases">
        <title>Tengunoibacter tsumagoiensis gen. nov., sp. nov., Dictyobacter kobayashii sp. nov., D. alpinus sp. nov., and D. joshuensis sp. nov. and description of Dictyobacteraceae fam. nov. within the order Ktedonobacterales isolated from Tengu-no-mugimeshi.</title>
        <authorList>
            <person name="Wang C.M."/>
            <person name="Zheng Y."/>
            <person name="Sakai Y."/>
            <person name="Toyoda A."/>
            <person name="Minakuchi Y."/>
            <person name="Abe K."/>
            <person name="Yokota A."/>
            <person name="Yabe S."/>
        </authorList>
    </citation>
    <scope>NUCLEOTIDE SEQUENCE [LARGE SCALE GENOMIC DNA]</scope>
    <source>
        <strain evidence="2">Uno11</strain>
    </source>
</reference>
<protein>
    <submittedName>
        <fullName evidence="1">Uncharacterized protein</fullName>
    </submittedName>
</protein>